<dbReference type="AlphaFoldDB" id="A0A7L5C1T9"/>
<accession>A0A7L5C1T9</accession>
<keyword evidence="1" id="KW-0732">Signal</keyword>
<feature type="chain" id="PRO_5029917349" evidence="1">
    <location>
        <begin position="20"/>
        <end position="119"/>
    </location>
</feature>
<sequence>MKSLVIAALICSLTTLAVAGEVAVIDAKAERSGAAWRFDVTVNHADEGWDHYADAWRVIGPDGTVYGERTLLHPHVDEQPFTRSLSGVAIPDGVETVLIEAHDSRHGWGAKVLELRLPR</sequence>
<keyword evidence="3" id="KW-1185">Reference proteome</keyword>
<dbReference type="KEGG" id="hdh:G5B40_17680"/>
<evidence type="ECO:0000313" key="2">
    <source>
        <dbReference type="EMBL" id="QIE57108.1"/>
    </source>
</evidence>
<dbReference type="EMBL" id="CP049056">
    <property type="protein sequence ID" value="QIE57108.1"/>
    <property type="molecule type" value="Genomic_DNA"/>
</dbReference>
<dbReference type="Proteomes" id="UP000503336">
    <property type="component" value="Chromosome"/>
</dbReference>
<feature type="signal peptide" evidence="1">
    <location>
        <begin position="1"/>
        <end position="19"/>
    </location>
</feature>
<evidence type="ECO:0000256" key="1">
    <source>
        <dbReference type="SAM" id="SignalP"/>
    </source>
</evidence>
<evidence type="ECO:0000313" key="3">
    <source>
        <dbReference type="Proteomes" id="UP000503336"/>
    </source>
</evidence>
<proteinExistence type="predicted"/>
<dbReference type="RefSeq" id="WP_165101436.1">
    <property type="nucleotide sequence ID" value="NZ_CP049056.1"/>
</dbReference>
<gene>
    <name evidence="2" type="ORF">G5B40_17680</name>
</gene>
<protein>
    <submittedName>
        <fullName evidence="2">Uncharacterized protein</fullName>
    </submittedName>
</protein>
<name>A0A7L5C1T9_9RHOB</name>
<reference evidence="2 3" key="1">
    <citation type="submission" date="2020-02" db="EMBL/GenBank/DDBJ databases">
        <title>complete genome sequence of Rhodobacteraceae bacterium.</title>
        <authorList>
            <person name="Park J."/>
            <person name="Kim Y.-S."/>
            <person name="Kim K.-H."/>
        </authorList>
    </citation>
    <scope>NUCLEOTIDE SEQUENCE [LARGE SCALE GENOMIC DNA]</scope>
    <source>
        <strain evidence="2 3">RR4-56</strain>
    </source>
</reference>
<organism evidence="2 3">
    <name type="scientific">Pikeienuella piscinae</name>
    <dbReference type="NCBI Taxonomy" id="2748098"/>
    <lineage>
        <taxon>Bacteria</taxon>
        <taxon>Pseudomonadati</taxon>
        <taxon>Pseudomonadota</taxon>
        <taxon>Alphaproteobacteria</taxon>
        <taxon>Rhodobacterales</taxon>
        <taxon>Paracoccaceae</taxon>
        <taxon>Pikeienuella</taxon>
    </lineage>
</organism>